<dbReference type="EMBL" id="PVWQ01000001">
    <property type="protein sequence ID" value="RDW93837.1"/>
    <property type="molecule type" value="Genomic_DNA"/>
</dbReference>
<dbReference type="SMART" id="SM00220">
    <property type="entry name" value="S_TKc"/>
    <property type="match status" value="1"/>
</dbReference>
<dbReference type="InterPro" id="IPR011009">
    <property type="entry name" value="Kinase-like_dom_sf"/>
</dbReference>
<dbReference type="GO" id="GO:0005524">
    <property type="term" value="F:ATP binding"/>
    <property type="evidence" value="ECO:0007669"/>
    <property type="project" value="UniProtKB-UniRule"/>
</dbReference>
<keyword evidence="8" id="KW-0808">Transferase</keyword>
<comment type="subunit">
    <text evidence="3">Component of the EKC/KEOPS complex composed of at least BUD32, CGI121, GON7, KAE1 and PCC1; the whole complex dimerizes.</text>
</comment>
<name>A0A3D8T5K1_9EURO</name>
<dbReference type="SUPFAM" id="SSF56112">
    <property type="entry name" value="Protein kinase-like (PK-like)"/>
    <property type="match status" value="1"/>
</dbReference>
<dbReference type="EC" id="2.7.11.1" evidence="4"/>
<evidence type="ECO:0000256" key="5">
    <source>
        <dbReference type="ARBA" id="ARBA00013948"/>
    </source>
</evidence>
<evidence type="ECO:0000256" key="18">
    <source>
        <dbReference type="SAM" id="MobiDB-lite"/>
    </source>
</evidence>
<dbReference type="GO" id="GO:0043484">
    <property type="term" value="P:regulation of RNA splicing"/>
    <property type="evidence" value="ECO:0007669"/>
    <property type="project" value="TreeGrafter"/>
</dbReference>
<comment type="function">
    <text evidence="1">Component of the EKC/KEOPS complex that is required for the formation of a threonylcarbamoyl group on adenosine at position 37 (t(6)A37) in tRNAs that read codons beginning with adenine. The complex is probably involved in the transfer of the threonylcarbamoyl moiety of threonylcarbamoyl-AMP (TC-AMP) to the N6 group of A37. BUD32 has ATPase activity in the context of the EKC/KEOPS complex and likely plays a supporting role to the catalytic subunit KAE1. The EKC/KEOPS complex also promotes both telomere uncapping and telomere elongation. The complex is required for efficient recruitment of transcriptional coactivators.</text>
</comment>
<evidence type="ECO:0000256" key="16">
    <source>
        <dbReference type="ARBA" id="ARBA00048679"/>
    </source>
</evidence>
<evidence type="ECO:0000256" key="11">
    <source>
        <dbReference type="ARBA" id="ARBA00022840"/>
    </source>
</evidence>
<dbReference type="PROSITE" id="PS50011">
    <property type="entry name" value="PROTEIN_KINASE_DOM"/>
    <property type="match status" value="1"/>
</dbReference>
<feature type="compositionally biased region" description="Pro residues" evidence="18">
    <location>
        <begin position="490"/>
        <end position="510"/>
    </location>
</feature>
<evidence type="ECO:0000256" key="2">
    <source>
        <dbReference type="ARBA" id="ARBA00004574"/>
    </source>
</evidence>
<evidence type="ECO:0000256" key="1">
    <source>
        <dbReference type="ARBA" id="ARBA00003747"/>
    </source>
</evidence>
<dbReference type="InterPro" id="IPR051175">
    <property type="entry name" value="CLK_kinases"/>
</dbReference>
<dbReference type="InterPro" id="IPR008266">
    <property type="entry name" value="Tyr_kinase_AS"/>
</dbReference>
<evidence type="ECO:0000256" key="12">
    <source>
        <dbReference type="ARBA" id="ARBA00022895"/>
    </source>
</evidence>
<feature type="region of interest" description="Disordered" evidence="18">
    <location>
        <begin position="1"/>
        <end position="67"/>
    </location>
</feature>
<dbReference type="GO" id="GO:0004674">
    <property type="term" value="F:protein serine/threonine kinase activity"/>
    <property type="evidence" value="ECO:0007669"/>
    <property type="project" value="UniProtKB-KW"/>
</dbReference>
<dbReference type="OrthoDB" id="5979581at2759"/>
<dbReference type="PANTHER" id="PTHR45646:SF11">
    <property type="entry name" value="SERINE_THREONINE-PROTEIN KINASE DOA"/>
    <property type="match status" value="1"/>
</dbReference>
<dbReference type="PROSITE" id="PS00107">
    <property type="entry name" value="PROTEIN_KINASE_ATP"/>
    <property type="match status" value="1"/>
</dbReference>
<organism evidence="20 21">
    <name type="scientific">Aspergillus mulundensis</name>
    <dbReference type="NCBI Taxonomy" id="1810919"/>
    <lineage>
        <taxon>Eukaryota</taxon>
        <taxon>Fungi</taxon>
        <taxon>Dikarya</taxon>
        <taxon>Ascomycota</taxon>
        <taxon>Pezizomycotina</taxon>
        <taxon>Eurotiomycetes</taxon>
        <taxon>Eurotiomycetidae</taxon>
        <taxon>Eurotiales</taxon>
        <taxon>Aspergillaceae</taxon>
        <taxon>Aspergillus</taxon>
        <taxon>Aspergillus subgen. Nidulantes</taxon>
    </lineage>
</organism>
<evidence type="ECO:0000256" key="4">
    <source>
        <dbReference type="ARBA" id="ARBA00012513"/>
    </source>
</evidence>
<gene>
    <name evidence="20" type="ORF">DSM5745_01159</name>
</gene>
<dbReference type="GeneID" id="38111529"/>
<keyword evidence="10" id="KW-0418">Kinase</keyword>
<keyword evidence="12" id="KW-0779">Telomere</keyword>
<accession>A0A3D8T5K1</accession>
<feature type="binding site" evidence="17">
    <location>
        <position position="136"/>
    </location>
    <ligand>
        <name>ATP</name>
        <dbReference type="ChEBI" id="CHEBI:30616"/>
    </ligand>
</feature>
<comment type="subcellular location">
    <subcellularLocation>
        <location evidence="2">Chromosome</location>
        <location evidence="2">Telomere</location>
    </subcellularLocation>
</comment>
<keyword evidence="9 17" id="KW-0547">Nucleotide-binding</keyword>
<keyword evidence="7" id="KW-0723">Serine/threonine-protein kinase</keyword>
<evidence type="ECO:0000259" key="19">
    <source>
        <dbReference type="PROSITE" id="PS50011"/>
    </source>
</evidence>
<evidence type="ECO:0000313" key="21">
    <source>
        <dbReference type="Proteomes" id="UP000256690"/>
    </source>
</evidence>
<evidence type="ECO:0000313" key="20">
    <source>
        <dbReference type="EMBL" id="RDW93837.1"/>
    </source>
</evidence>
<dbReference type="Gene3D" id="3.30.200.20">
    <property type="entry name" value="Phosphorylase Kinase, domain 1"/>
    <property type="match status" value="1"/>
</dbReference>
<evidence type="ECO:0000256" key="6">
    <source>
        <dbReference type="ARBA" id="ARBA00019973"/>
    </source>
</evidence>
<dbReference type="InterPro" id="IPR017441">
    <property type="entry name" value="Protein_kinase_ATP_BS"/>
</dbReference>
<feature type="domain" description="Protein kinase" evidence="19">
    <location>
        <begin position="105"/>
        <end position="485"/>
    </location>
</feature>
<keyword evidence="11 17" id="KW-0067">ATP-binding</keyword>
<keyword evidence="12" id="KW-0158">Chromosome</keyword>
<feature type="compositionally biased region" description="Low complexity" evidence="18">
    <location>
        <begin position="527"/>
        <end position="542"/>
    </location>
</feature>
<evidence type="ECO:0000256" key="8">
    <source>
        <dbReference type="ARBA" id="ARBA00022679"/>
    </source>
</evidence>
<evidence type="ECO:0000256" key="14">
    <source>
        <dbReference type="ARBA" id="ARBA00033194"/>
    </source>
</evidence>
<comment type="caution">
    <text evidence="20">The sequence shown here is derived from an EMBL/GenBank/DDBJ whole genome shotgun (WGS) entry which is preliminary data.</text>
</comment>
<dbReference type="GO" id="GO:0000781">
    <property type="term" value="C:chromosome, telomeric region"/>
    <property type="evidence" value="ECO:0007669"/>
    <property type="project" value="UniProtKB-SubCell"/>
</dbReference>
<dbReference type="Proteomes" id="UP000256690">
    <property type="component" value="Unassembled WGS sequence"/>
</dbReference>
<evidence type="ECO:0000256" key="7">
    <source>
        <dbReference type="ARBA" id="ARBA00022527"/>
    </source>
</evidence>
<comment type="catalytic activity">
    <reaction evidence="15">
        <text>L-threonyl-[protein] + ATP = O-phospho-L-threonyl-[protein] + ADP + H(+)</text>
        <dbReference type="Rhea" id="RHEA:46608"/>
        <dbReference type="Rhea" id="RHEA-COMP:11060"/>
        <dbReference type="Rhea" id="RHEA-COMP:11605"/>
        <dbReference type="ChEBI" id="CHEBI:15378"/>
        <dbReference type="ChEBI" id="CHEBI:30013"/>
        <dbReference type="ChEBI" id="CHEBI:30616"/>
        <dbReference type="ChEBI" id="CHEBI:61977"/>
        <dbReference type="ChEBI" id="CHEBI:456216"/>
        <dbReference type="EC" id="2.7.11.1"/>
    </reaction>
</comment>
<protein>
    <recommendedName>
        <fullName evidence="6">EKC/KEOPS complex subunit BUD32</fullName>
        <ecNumber evidence="4">2.7.11.1</ecNumber>
    </recommendedName>
    <alternativeName>
        <fullName evidence="13 14">Atypical Serine/threonine protein kinase BUD32</fullName>
    </alternativeName>
    <alternativeName>
        <fullName evidence="5">EKC/KEOPS complex subunit bud32</fullName>
    </alternativeName>
</protein>
<dbReference type="InterPro" id="IPR000719">
    <property type="entry name" value="Prot_kinase_dom"/>
</dbReference>
<keyword evidence="21" id="KW-1185">Reference proteome</keyword>
<evidence type="ECO:0000256" key="10">
    <source>
        <dbReference type="ARBA" id="ARBA00022777"/>
    </source>
</evidence>
<dbReference type="GO" id="GO:0005634">
    <property type="term" value="C:nucleus"/>
    <property type="evidence" value="ECO:0007669"/>
    <property type="project" value="TreeGrafter"/>
</dbReference>
<feature type="region of interest" description="Disordered" evidence="18">
    <location>
        <begin position="487"/>
        <end position="563"/>
    </location>
</feature>
<dbReference type="AlphaFoldDB" id="A0A3D8T5K1"/>
<evidence type="ECO:0000256" key="15">
    <source>
        <dbReference type="ARBA" id="ARBA00047899"/>
    </source>
</evidence>
<sequence>MSSQDQTEPCAAPNAPVSPNESNHETPELVPPEQASSDVSGHDEQNLGSNHIQAERPPQPFTFGTVHEGLGVDDTLDGCEGPWDYFPGGHHPVHLGDRIGPYEQYRVINKLGTGGFANTWLCRLLGKEPTVYVAIKIVQAHLSGEYNREMDNASRLHQLAKLDPDIKKYCLLPYDYFELEGPNGFHDCIVYPVAGPTLWDIAATVESPHAFLRGLARQAAEAMAVLHRNGLCHGDFRPSNILLRVDGLDGLSEEELAGVLDQPSGPTVVKLDNANPEANPPRYILRPALWITKRLFTDQICVIDFGESFNVSDPPEHNGIPFDYAPPELALWGAFGPSSDIWALALTMFEIRLGRKLFLCPEADVSPYLCALVHYFGKLPEPWWVEAGWAEAATFAIKEYRGRDVDPRDPEEPMNQDCDVVRRGTLQNEISRPVGHLLSLPDGSSWHGPLVAEERELFEDLIFTMMDLEPEKRPPVDEVLRHPWFSYPSNPAPDSPGPAPAGPELEPNPTPVDILPSPEAPAQLSRADTQAETEAAASTPAEMHSVDVEMPDSPGEERSGSTCDCPPEDVEHDLLDPGVLKVVRGDFCKSVTTWFQSVIRALRF</sequence>
<evidence type="ECO:0000256" key="17">
    <source>
        <dbReference type="PROSITE-ProRule" id="PRU10141"/>
    </source>
</evidence>
<evidence type="ECO:0000256" key="13">
    <source>
        <dbReference type="ARBA" id="ARBA00030980"/>
    </source>
</evidence>
<evidence type="ECO:0000256" key="9">
    <source>
        <dbReference type="ARBA" id="ARBA00022741"/>
    </source>
</evidence>
<dbReference type="PANTHER" id="PTHR45646">
    <property type="entry name" value="SERINE/THREONINE-PROTEIN KINASE DOA-RELATED"/>
    <property type="match status" value="1"/>
</dbReference>
<dbReference type="RefSeq" id="XP_026609020.1">
    <property type="nucleotide sequence ID" value="XM_026743175.1"/>
</dbReference>
<dbReference type="Gene3D" id="1.10.510.10">
    <property type="entry name" value="Transferase(Phosphotransferase) domain 1"/>
    <property type="match status" value="1"/>
</dbReference>
<evidence type="ECO:0000256" key="3">
    <source>
        <dbReference type="ARBA" id="ARBA00011534"/>
    </source>
</evidence>
<dbReference type="PROSITE" id="PS00109">
    <property type="entry name" value="PROTEIN_KINASE_TYR"/>
    <property type="match status" value="1"/>
</dbReference>
<reference evidence="20 21" key="1">
    <citation type="journal article" date="2018" name="IMA Fungus">
        <title>IMA Genome-F 9: Draft genome sequence of Annulohypoxylon stygium, Aspergillus mulundensis, Berkeleyomyces basicola (syn. Thielaviopsis basicola), Ceratocystis smalleyi, two Cercospora beticola strains, Coleophoma cylindrospora, Fusarium fracticaudum, Phialophora cf. hyalina, and Morchella septimelata.</title>
        <authorList>
            <person name="Wingfield B.D."/>
            <person name="Bills G.F."/>
            <person name="Dong Y."/>
            <person name="Huang W."/>
            <person name="Nel W.J."/>
            <person name="Swalarsk-Parry B.S."/>
            <person name="Vaghefi N."/>
            <person name="Wilken P.M."/>
            <person name="An Z."/>
            <person name="de Beer Z.W."/>
            <person name="De Vos L."/>
            <person name="Chen L."/>
            <person name="Duong T.A."/>
            <person name="Gao Y."/>
            <person name="Hammerbacher A."/>
            <person name="Kikkert J.R."/>
            <person name="Li Y."/>
            <person name="Li H."/>
            <person name="Li K."/>
            <person name="Li Q."/>
            <person name="Liu X."/>
            <person name="Ma X."/>
            <person name="Naidoo K."/>
            <person name="Pethybridge S.J."/>
            <person name="Sun J."/>
            <person name="Steenkamp E.T."/>
            <person name="van der Nest M.A."/>
            <person name="van Wyk S."/>
            <person name="Wingfield M.J."/>
            <person name="Xiong C."/>
            <person name="Yue Q."/>
            <person name="Zhang X."/>
        </authorList>
    </citation>
    <scope>NUCLEOTIDE SEQUENCE [LARGE SCALE GENOMIC DNA]</scope>
    <source>
        <strain evidence="20 21">DSM 5745</strain>
    </source>
</reference>
<proteinExistence type="predicted"/>
<comment type="catalytic activity">
    <reaction evidence="16">
        <text>L-seryl-[protein] + ATP = O-phospho-L-seryl-[protein] + ADP + H(+)</text>
        <dbReference type="Rhea" id="RHEA:17989"/>
        <dbReference type="Rhea" id="RHEA-COMP:9863"/>
        <dbReference type="Rhea" id="RHEA-COMP:11604"/>
        <dbReference type="ChEBI" id="CHEBI:15378"/>
        <dbReference type="ChEBI" id="CHEBI:29999"/>
        <dbReference type="ChEBI" id="CHEBI:30616"/>
        <dbReference type="ChEBI" id="CHEBI:83421"/>
        <dbReference type="ChEBI" id="CHEBI:456216"/>
        <dbReference type="EC" id="2.7.11.1"/>
    </reaction>
</comment>